<reference evidence="1" key="1">
    <citation type="submission" date="2023-01" db="EMBL/GenBank/DDBJ databases">
        <title>Sulfurovum sp. XTW-4 genome assembly.</title>
        <authorList>
            <person name="Wang J."/>
        </authorList>
    </citation>
    <scope>NUCLEOTIDE SEQUENCE</scope>
    <source>
        <strain evidence="1">XTW-4</strain>
    </source>
</reference>
<dbReference type="RefSeq" id="WP_289401396.1">
    <property type="nucleotide sequence ID" value="NZ_JAQIBC010000002.1"/>
</dbReference>
<accession>A0ABT7QRV5</accession>
<evidence type="ECO:0000313" key="1">
    <source>
        <dbReference type="EMBL" id="MDM5263284.1"/>
    </source>
</evidence>
<dbReference type="EMBL" id="JAQIBC010000002">
    <property type="protein sequence ID" value="MDM5263284.1"/>
    <property type="molecule type" value="Genomic_DNA"/>
</dbReference>
<keyword evidence="2" id="KW-1185">Reference proteome</keyword>
<gene>
    <name evidence="1" type="ORF">PF327_03665</name>
</gene>
<name>A0ABT7QRV5_9BACT</name>
<dbReference type="Proteomes" id="UP001169066">
    <property type="component" value="Unassembled WGS sequence"/>
</dbReference>
<organism evidence="1 2">
    <name type="scientific">Sulfurovum xiamenensis</name>
    <dbReference type="NCBI Taxonomy" id="3019066"/>
    <lineage>
        <taxon>Bacteria</taxon>
        <taxon>Pseudomonadati</taxon>
        <taxon>Campylobacterota</taxon>
        <taxon>Epsilonproteobacteria</taxon>
        <taxon>Campylobacterales</taxon>
        <taxon>Sulfurovaceae</taxon>
        <taxon>Sulfurovum</taxon>
    </lineage>
</organism>
<evidence type="ECO:0008006" key="3">
    <source>
        <dbReference type="Google" id="ProtNLM"/>
    </source>
</evidence>
<evidence type="ECO:0000313" key="2">
    <source>
        <dbReference type="Proteomes" id="UP001169066"/>
    </source>
</evidence>
<sequence>MLKNSSKTYSLLEPKDILSVYYTSLYSGDLSTIKELMTPESYMMTLETFGLRLSLRDPEFKSHLKVIGKDADALSEVEHKLSYDLISRKKSPVIKMKSVSWNGEERQTINYTEDGKIKKLYFSKEKDGWKINYYAGRKVA</sequence>
<comment type="caution">
    <text evidence="1">The sequence shown here is derived from an EMBL/GenBank/DDBJ whole genome shotgun (WGS) entry which is preliminary data.</text>
</comment>
<protein>
    <recommendedName>
        <fullName evidence="3">DUF4878 domain-containing protein</fullName>
    </recommendedName>
</protein>
<proteinExistence type="predicted"/>